<dbReference type="Pfam" id="PF26262">
    <property type="entry name" value="DUF8066"/>
    <property type="match status" value="1"/>
</dbReference>
<sequence>MSTDSSPPSAAMLLGRFGRYIAAVVLFSVVVVVFGFQELLVVVWLVLALIPLYLLYRFVLAFERIADAAQRFASVRERESGSGSASDDRP</sequence>
<dbReference type="OrthoDB" id="330254at2157"/>
<evidence type="ECO:0000313" key="2">
    <source>
        <dbReference type="EMBL" id="KTG09117.1"/>
    </source>
</evidence>
<evidence type="ECO:0000256" key="1">
    <source>
        <dbReference type="SAM" id="Phobius"/>
    </source>
</evidence>
<dbReference type="InterPro" id="IPR058379">
    <property type="entry name" value="DUF8066"/>
</dbReference>
<gene>
    <name evidence="2" type="ORF">AUR64_15075</name>
</gene>
<keyword evidence="3" id="KW-1185">Reference proteome</keyword>
<accession>A0A0W1R6R4</accession>
<dbReference type="EMBL" id="LOPU01000029">
    <property type="protein sequence ID" value="KTG09117.1"/>
    <property type="molecule type" value="Genomic_DNA"/>
</dbReference>
<feature type="transmembrane region" description="Helical" evidence="1">
    <location>
        <begin position="20"/>
        <end position="36"/>
    </location>
</feature>
<comment type="caution">
    <text evidence="2">The sequence shown here is derived from an EMBL/GenBank/DDBJ whole genome shotgun (WGS) entry which is preliminary data.</text>
</comment>
<feature type="transmembrane region" description="Helical" evidence="1">
    <location>
        <begin position="42"/>
        <end position="62"/>
    </location>
</feature>
<keyword evidence="1" id="KW-1133">Transmembrane helix</keyword>
<dbReference type="AlphaFoldDB" id="A0A0W1R6R4"/>
<dbReference type="RefSeq" id="WP_155120604.1">
    <property type="nucleotide sequence ID" value="NZ_LOPU01000029.1"/>
</dbReference>
<proteinExistence type="predicted"/>
<evidence type="ECO:0000313" key="3">
    <source>
        <dbReference type="Proteomes" id="UP000054387"/>
    </source>
</evidence>
<keyword evidence="1" id="KW-0472">Membrane</keyword>
<protein>
    <submittedName>
        <fullName evidence="2">Uncharacterized protein</fullName>
    </submittedName>
</protein>
<keyword evidence="1" id="KW-0812">Transmembrane</keyword>
<dbReference type="Proteomes" id="UP000054387">
    <property type="component" value="Unassembled WGS sequence"/>
</dbReference>
<name>A0A0W1R6R4_9EURY</name>
<reference evidence="2 3" key="1">
    <citation type="submission" date="2015-12" db="EMBL/GenBank/DDBJ databases">
        <title>Haloprofundus marisrubri gen. nov., sp. nov., an extremely halophilic archaeon isolated from the Discovery deep brine-seawater interface in the Red Sea.</title>
        <authorList>
            <person name="Zhang G."/>
            <person name="Stingl U."/>
            <person name="Rashid M."/>
        </authorList>
    </citation>
    <scope>NUCLEOTIDE SEQUENCE [LARGE SCALE GENOMIC DNA]</scope>
    <source>
        <strain evidence="2 3">SB9</strain>
    </source>
</reference>
<organism evidence="2 3">
    <name type="scientific">Haloprofundus marisrubri</name>
    <dbReference type="NCBI Taxonomy" id="1514971"/>
    <lineage>
        <taxon>Archaea</taxon>
        <taxon>Methanobacteriati</taxon>
        <taxon>Methanobacteriota</taxon>
        <taxon>Stenosarchaea group</taxon>
        <taxon>Halobacteria</taxon>
        <taxon>Halobacteriales</taxon>
        <taxon>Haloferacaceae</taxon>
        <taxon>Haloprofundus</taxon>
    </lineage>
</organism>